<dbReference type="Pfam" id="PF00532">
    <property type="entry name" value="Peripla_BP_1"/>
    <property type="match status" value="1"/>
</dbReference>
<dbReference type="Gene3D" id="3.40.50.2300">
    <property type="match status" value="2"/>
</dbReference>
<protein>
    <submittedName>
        <fullName evidence="5">Catabolite control protein A</fullName>
    </submittedName>
</protein>
<dbReference type="AlphaFoldDB" id="A0A238LIQ9"/>
<name>A0A238LIQ9_9RHOB</name>
<dbReference type="CDD" id="cd20010">
    <property type="entry name" value="PBP1_AglR-like"/>
    <property type="match status" value="1"/>
</dbReference>
<reference evidence="5 6" key="1">
    <citation type="submission" date="2017-05" db="EMBL/GenBank/DDBJ databases">
        <authorList>
            <person name="Song R."/>
            <person name="Chenine A.L."/>
            <person name="Ruprecht R.M."/>
        </authorList>
    </citation>
    <scope>NUCLEOTIDE SEQUENCE [LARGE SCALE GENOMIC DNA]</scope>
    <source>
        <strain evidence="5 6">CECT 8899</strain>
    </source>
</reference>
<evidence type="ECO:0000256" key="1">
    <source>
        <dbReference type="ARBA" id="ARBA00023015"/>
    </source>
</evidence>
<organism evidence="5 6">
    <name type="scientific">Flavimaricola marinus</name>
    <dbReference type="NCBI Taxonomy" id="1819565"/>
    <lineage>
        <taxon>Bacteria</taxon>
        <taxon>Pseudomonadati</taxon>
        <taxon>Pseudomonadota</taxon>
        <taxon>Alphaproteobacteria</taxon>
        <taxon>Rhodobacterales</taxon>
        <taxon>Paracoccaceae</taxon>
        <taxon>Flavimaricola</taxon>
    </lineage>
</organism>
<evidence type="ECO:0000256" key="2">
    <source>
        <dbReference type="ARBA" id="ARBA00023125"/>
    </source>
</evidence>
<evidence type="ECO:0000259" key="4">
    <source>
        <dbReference type="PROSITE" id="PS50932"/>
    </source>
</evidence>
<dbReference type="PANTHER" id="PTHR30146:SF109">
    <property type="entry name" value="HTH-TYPE TRANSCRIPTIONAL REGULATOR GALS"/>
    <property type="match status" value="1"/>
</dbReference>
<dbReference type="Proteomes" id="UP000201613">
    <property type="component" value="Unassembled WGS sequence"/>
</dbReference>
<dbReference type="GO" id="GO:0003700">
    <property type="term" value="F:DNA-binding transcription factor activity"/>
    <property type="evidence" value="ECO:0007669"/>
    <property type="project" value="TreeGrafter"/>
</dbReference>
<evidence type="ECO:0000256" key="3">
    <source>
        <dbReference type="ARBA" id="ARBA00023163"/>
    </source>
</evidence>
<dbReference type="SUPFAM" id="SSF53822">
    <property type="entry name" value="Periplasmic binding protein-like I"/>
    <property type="match status" value="1"/>
</dbReference>
<sequence>MREAAKRLGYRPNAIARGLKTGRSGLIAMILPADVDRSAQELVFELLVGLSSALSKKGFRFLLHAADSANDVIKAYQDLYRGAGVDGFIVIEPQRSDPRICFLLEGNIPHIVHGKDPAQVHPFVDVDNYQLAYRLTEALVMAGHKRIAFLNGLETRSFAEARAAGYRDALAAANISPRSHFHSFGAQTPDRGHAALRQLMQADQAPTAVIAGNTMIARGIYNAAAELGLSIPGDLSVLAHDDDLSRYPAAGFTPALGGSRSPLANAWQRLADALAGHFSEDDRAAQNYLLEVTYHLDSGSIAGPRDDQA</sequence>
<evidence type="ECO:0000313" key="6">
    <source>
        <dbReference type="Proteomes" id="UP000201613"/>
    </source>
</evidence>
<dbReference type="PANTHER" id="PTHR30146">
    <property type="entry name" value="LACI-RELATED TRANSCRIPTIONAL REPRESSOR"/>
    <property type="match status" value="1"/>
</dbReference>
<keyword evidence="1" id="KW-0805">Transcription regulation</keyword>
<dbReference type="InterPro" id="IPR000843">
    <property type="entry name" value="HTH_LacI"/>
</dbReference>
<keyword evidence="2" id="KW-0238">DNA-binding</keyword>
<dbReference type="GO" id="GO:0000976">
    <property type="term" value="F:transcription cis-regulatory region binding"/>
    <property type="evidence" value="ECO:0007669"/>
    <property type="project" value="TreeGrafter"/>
</dbReference>
<accession>A0A238LIQ9</accession>
<dbReference type="InterPro" id="IPR028082">
    <property type="entry name" value="Peripla_BP_I"/>
</dbReference>
<dbReference type="PROSITE" id="PS50932">
    <property type="entry name" value="HTH_LACI_2"/>
    <property type="match status" value="1"/>
</dbReference>
<evidence type="ECO:0000313" key="5">
    <source>
        <dbReference type="EMBL" id="SMY08846.1"/>
    </source>
</evidence>
<dbReference type="EMBL" id="FXZK01000006">
    <property type="protein sequence ID" value="SMY08846.1"/>
    <property type="molecule type" value="Genomic_DNA"/>
</dbReference>
<dbReference type="InterPro" id="IPR001761">
    <property type="entry name" value="Peripla_BP/Lac1_sug-bd_dom"/>
</dbReference>
<feature type="domain" description="HTH lacI-type" evidence="4">
    <location>
        <begin position="1"/>
        <end position="21"/>
    </location>
</feature>
<dbReference type="OrthoDB" id="234496at2"/>
<gene>
    <name evidence="5" type="primary">ccpA_2</name>
    <name evidence="5" type="ORF">LOM8899_03005</name>
</gene>
<keyword evidence="3" id="KW-0804">Transcription</keyword>
<proteinExistence type="predicted"/>
<keyword evidence="6" id="KW-1185">Reference proteome</keyword>